<dbReference type="Proteomes" id="UP001044222">
    <property type="component" value="Chromosome 15"/>
</dbReference>
<keyword evidence="3" id="KW-1185">Reference proteome</keyword>
<evidence type="ECO:0000313" key="2">
    <source>
        <dbReference type="EMBL" id="KAG5834081.1"/>
    </source>
</evidence>
<dbReference type="EMBL" id="JAFIRN010000015">
    <property type="protein sequence ID" value="KAG5834081.1"/>
    <property type="molecule type" value="Genomic_DNA"/>
</dbReference>
<sequence length="160" mass="17502">MATREECWLAGAGLRRPLSLQRLQPLEHTQSGQTAPRLEKTTVVTDLRLLLNPARPTSRNLPWRELFGLHHSNEGGMLASWSGTKATVVPTTSPAPRAHAVGSNSTQTGENHCGHRPQTASKPSKTHEENLRVVICHPGPGVVLHCLLIYHSNDEAITTF</sequence>
<protein>
    <submittedName>
        <fullName evidence="2">Uncharacterized protein</fullName>
    </submittedName>
</protein>
<dbReference type="AlphaFoldDB" id="A0A9D3LPF8"/>
<feature type="region of interest" description="Disordered" evidence="1">
    <location>
        <begin position="88"/>
        <end position="126"/>
    </location>
</feature>
<reference evidence="2" key="1">
    <citation type="submission" date="2021-01" db="EMBL/GenBank/DDBJ databases">
        <title>A chromosome-scale assembly of European eel, Anguilla anguilla.</title>
        <authorList>
            <person name="Henkel C."/>
            <person name="Jong-Raadsen S.A."/>
            <person name="Dufour S."/>
            <person name="Weltzien F.-A."/>
            <person name="Palstra A.P."/>
            <person name="Pelster B."/>
            <person name="Spaink H.P."/>
            <person name="Van Den Thillart G.E."/>
            <person name="Jansen H."/>
            <person name="Zahm M."/>
            <person name="Klopp C."/>
            <person name="Cedric C."/>
            <person name="Louis A."/>
            <person name="Berthelot C."/>
            <person name="Parey E."/>
            <person name="Roest Crollius H."/>
            <person name="Montfort J."/>
            <person name="Robinson-Rechavi M."/>
            <person name="Bucao C."/>
            <person name="Bouchez O."/>
            <person name="Gislard M."/>
            <person name="Lluch J."/>
            <person name="Milhes M."/>
            <person name="Lampietro C."/>
            <person name="Lopez Roques C."/>
            <person name="Donnadieu C."/>
            <person name="Braasch I."/>
            <person name="Desvignes T."/>
            <person name="Postlethwait J."/>
            <person name="Bobe J."/>
            <person name="Guiguen Y."/>
            <person name="Dirks R."/>
        </authorList>
    </citation>
    <scope>NUCLEOTIDE SEQUENCE</scope>
    <source>
        <strain evidence="2">Tag_6206</strain>
        <tissue evidence="2">Liver</tissue>
    </source>
</reference>
<evidence type="ECO:0000256" key="1">
    <source>
        <dbReference type="SAM" id="MobiDB-lite"/>
    </source>
</evidence>
<comment type="caution">
    <text evidence="2">The sequence shown here is derived from an EMBL/GenBank/DDBJ whole genome shotgun (WGS) entry which is preliminary data.</text>
</comment>
<evidence type="ECO:0000313" key="3">
    <source>
        <dbReference type="Proteomes" id="UP001044222"/>
    </source>
</evidence>
<gene>
    <name evidence="2" type="ORF">ANANG_G00257480</name>
</gene>
<proteinExistence type="predicted"/>
<organism evidence="2 3">
    <name type="scientific">Anguilla anguilla</name>
    <name type="common">European freshwater eel</name>
    <name type="synonym">Muraena anguilla</name>
    <dbReference type="NCBI Taxonomy" id="7936"/>
    <lineage>
        <taxon>Eukaryota</taxon>
        <taxon>Metazoa</taxon>
        <taxon>Chordata</taxon>
        <taxon>Craniata</taxon>
        <taxon>Vertebrata</taxon>
        <taxon>Euteleostomi</taxon>
        <taxon>Actinopterygii</taxon>
        <taxon>Neopterygii</taxon>
        <taxon>Teleostei</taxon>
        <taxon>Anguilliformes</taxon>
        <taxon>Anguillidae</taxon>
        <taxon>Anguilla</taxon>
    </lineage>
</organism>
<accession>A0A9D3LPF8</accession>
<name>A0A9D3LPF8_ANGAN</name>